<dbReference type="GO" id="GO:0008233">
    <property type="term" value="F:peptidase activity"/>
    <property type="evidence" value="ECO:0007669"/>
    <property type="project" value="UniProtKB-KW"/>
</dbReference>
<protein>
    <submittedName>
        <fullName evidence="9">Type VII secretion-associated serine protease mycosin</fullName>
    </submittedName>
</protein>
<dbReference type="SUPFAM" id="SSF52743">
    <property type="entry name" value="Subtilisin-like"/>
    <property type="match status" value="1"/>
</dbReference>
<comment type="similarity">
    <text evidence="1 5">Belongs to the peptidase S8 family.</text>
</comment>
<evidence type="ECO:0000313" key="9">
    <source>
        <dbReference type="EMBL" id="MCP2271282.1"/>
    </source>
</evidence>
<dbReference type="Proteomes" id="UP001205185">
    <property type="component" value="Unassembled WGS sequence"/>
</dbReference>
<comment type="caution">
    <text evidence="9">The sequence shown here is derived from an EMBL/GenBank/DDBJ whole genome shotgun (WGS) entry which is preliminary data.</text>
</comment>
<evidence type="ECO:0000256" key="6">
    <source>
        <dbReference type="SAM" id="Phobius"/>
    </source>
</evidence>
<evidence type="ECO:0000256" key="2">
    <source>
        <dbReference type="ARBA" id="ARBA00022670"/>
    </source>
</evidence>
<evidence type="ECO:0000256" key="1">
    <source>
        <dbReference type="ARBA" id="ARBA00011073"/>
    </source>
</evidence>
<dbReference type="Pfam" id="PF00082">
    <property type="entry name" value="Peptidase_S8"/>
    <property type="match status" value="1"/>
</dbReference>
<keyword evidence="6" id="KW-0812">Transmembrane</keyword>
<accession>A0ABT1IF58</accession>
<dbReference type="RefSeq" id="WP_253888235.1">
    <property type="nucleotide sequence ID" value="NZ_BAAAVB010000027.1"/>
</dbReference>
<dbReference type="InterPro" id="IPR015500">
    <property type="entry name" value="Peptidase_S8_subtilisin-rel"/>
</dbReference>
<name>A0ABT1IF58_9PSEU</name>
<dbReference type="PANTHER" id="PTHR43806:SF11">
    <property type="entry name" value="CEREVISIN-RELATED"/>
    <property type="match status" value="1"/>
</dbReference>
<comment type="caution">
    <text evidence="5">Lacks conserved residue(s) required for the propagation of feature annotation.</text>
</comment>
<reference evidence="9 10" key="1">
    <citation type="submission" date="2022-06" db="EMBL/GenBank/DDBJ databases">
        <title>Genomic Encyclopedia of Archaeal and Bacterial Type Strains, Phase II (KMG-II): from individual species to whole genera.</title>
        <authorList>
            <person name="Goeker M."/>
        </authorList>
    </citation>
    <scope>NUCLEOTIDE SEQUENCE [LARGE SCALE GENOMIC DNA]</scope>
    <source>
        <strain evidence="9 10">DSM 44255</strain>
    </source>
</reference>
<proteinExistence type="inferred from homology"/>
<evidence type="ECO:0000256" key="3">
    <source>
        <dbReference type="ARBA" id="ARBA00022801"/>
    </source>
</evidence>
<keyword evidence="4" id="KW-0720">Serine protease</keyword>
<dbReference type="PRINTS" id="PR00723">
    <property type="entry name" value="SUBTILISIN"/>
</dbReference>
<organism evidence="9 10">
    <name type="scientific">Actinokineospora diospyrosa</name>
    <dbReference type="NCBI Taxonomy" id="103728"/>
    <lineage>
        <taxon>Bacteria</taxon>
        <taxon>Bacillati</taxon>
        <taxon>Actinomycetota</taxon>
        <taxon>Actinomycetes</taxon>
        <taxon>Pseudonocardiales</taxon>
        <taxon>Pseudonocardiaceae</taxon>
        <taxon>Actinokineospora</taxon>
    </lineage>
</organism>
<dbReference type="EMBL" id="JAMTCO010000009">
    <property type="protein sequence ID" value="MCP2271282.1"/>
    <property type="molecule type" value="Genomic_DNA"/>
</dbReference>
<evidence type="ECO:0000256" key="7">
    <source>
        <dbReference type="SAM" id="SignalP"/>
    </source>
</evidence>
<dbReference type="InterPro" id="IPR000209">
    <property type="entry name" value="Peptidase_S8/S53_dom"/>
</dbReference>
<evidence type="ECO:0000256" key="5">
    <source>
        <dbReference type="PROSITE-ProRule" id="PRU01240"/>
    </source>
</evidence>
<feature type="chain" id="PRO_5045997198" evidence="7">
    <location>
        <begin position="29"/>
        <end position="381"/>
    </location>
</feature>
<feature type="transmembrane region" description="Helical" evidence="6">
    <location>
        <begin position="346"/>
        <end position="368"/>
    </location>
</feature>
<dbReference type="InterPro" id="IPR050131">
    <property type="entry name" value="Peptidase_S8_subtilisin-like"/>
</dbReference>
<keyword evidence="2 9" id="KW-0645">Protease</keyword>
<keyword evidence="6" id="KW-1133">Transmembrane helix</keyword>
<keyword evidence="7" id="KW-0732">Signal</keyword>
<keyword evidence="3" id="KW-0378">Hydrolase</keyword>
<feature type="signal peptide" evidence="7">
    <location>
        <begin position="1"/>
        <end position="28"/>
    </location>
</feature>
<dbReference type="Gene3D" id="3.40.50.200">
    <property type="entry name" value="Peptidase S8/S53 domain"/>
    <property type="match status" value="1"/>
</dbReference>
<keyword evidence="10" id="KW-1185">Reference proteome</keyword>
<dbReference type="GO" id="GO:0006508">
    <property type="term" value="P:proteolysis"/>
    <property type="evidence" value="ECO:0007669"/>
    <property type="project" value="UniProtKB-KW"/>
</dbReference>
<evidence type="ECO:0000313" key="10">
    <source>
        <dbReference type="Proteomes" id="UP001205185"/>
    </source>
</evidence>
<dbReference type="InterPro" id="IPR036852">
    <property type="entry name" value="Peptidase_S8/S53_dom_sf"/>
</dbReference>
<dbReference type="PANTHER" id="PTHR43806">
    <property type="entry name" value="PEPTIDASE S8"/>
    <property type="match status" value="1"/>
</dbReference>
<evidence type="ECO:0000256" key="4">
    <source>
        <dbReference type="ARBA" id="ARBA00022825"/>
    </source>
</evidence>
<evidence type="ECO:0000259" key="8">
    <source>
        <dbReference type="Pfam" id="PF00082"/>
    </source>
</evidence>
<sequence>MRTNAVVAVVTAVVAVALVLAAPVPALAQQPGQCAPPELTVAQPEPWAQKRLAPQRVWPMTKGAVRIAVVDTGVSAEAPTLAGAVAEGVDVAGGPANTDCAGHGTFLAGLIAARPREKTAFVGIAPEAQIVPVRVTNDPARVEPGLLAAGIRAGVDSGARIIAIGVINTVDSPELQAAVELARSRDVVVVAPAAARQAKQRAYPAVMDGVVAVAPIGLDGPAKSVQLGAQPTVAAPAEQLVGIGPSGPGHRLASGPELAVAFVAASAALIRDQYPDLPSAEVVKRLMATADRPAGQVPHPAVGYGIVDPVAAVTTLLSGQTTKPSATREHLALTLPPAEDTGPARAAMWFVAVLAGAGALAGGSAAVITRARRRRWEPAVR</sequence>
<dbReference type="PROSITE" id="PS51892">
    <property type="entry name" value="SUBTILASE"/>
    <property type="match status" value="1"/>
</dbReference>
<gene>
    <name evidence="9" type="ORF">LV75_003796</name>
</gene>
<keyword evidence="6" id="KW-0472">Membrane</keyword>
<feature type="domain" description="Peptidase S8/S53" evidence="8">
    <location>
        <begin position="64"/>
        <end position="305"/>
    </location>
</feature>